<organism evidence="1">
    <name type="scientific">bioreactor metagenome</name>
    <dbReference type="NCBI Taxonomy" id="1076179"/>
    <lineage>
        <taxon>unclassified sequences</taxon>
        <taxon>metagenomes</taxon>
        <taxon>ecological metagenomes</taxon>
    </lineage>
</organism>
<proteinExistence type="predicted"/>
<dbReference type="InterPro" id="IPR050722">
    <property type="entry name" value="Pyruvate:ferred/Flavod_OxRd"/>
</dbReference>
<comment type="caution">
    <text evidence="1">The sequence shown here is derived from an EMBL/GenBank/DDBJ whole genome shotgun (WGS) entry which is preliminary data.</text>
</comment>
<dbReference type="AlphaFoldDB" id="A0A645JAT4"/>
<dbReference type="PANTHER" id="PTHR32154:SF0">
    <property type="entry name" value="PYRUVATE-FLAVODOXIN OXIDOREDUCTASE-RELATED"/>
    <property type="match status" value="1"/>
</dbReference>
<sequence>MAMSYGYVYVAQIAMGADKNQTLKAILEAEAYPGPSLIIAYAPCINHGIKGGMAVAQDHMKKAVEAGYWSLYRYNPLLKEQGKNPFMLDSKEPSADFKEFLMSEVRYASLFRAFPDHAQALIDKAAEDAKERIDNYKRLAKD</sequence>
<protein>
    <submittedName>
        <fullName evidence="1">Pyruvate synthase</fullName>
        <ecNumber evidence="1">1.2.7.1</ecNumber>
    </submittedName>
</protein>
<evidence type="ECO:0000313" key="1">
    <source>
        <dbReference type="EMBL" id="MPN60536.1"/>
    </source>
</evidence>
<dbReference type="SUPFAM" id="SSF52518">
    <property type="entry name" value="Thiamin diphosphate-binding fold (THDP-binding)"/>
    <property type="match status" value="1"/>
</dbReference>
<dbReference type="GO" id="GO:0019164">
    <property type="term" value="F:pyruvate synthase activity"/>
    <property type="evidence" value="ECO:0007669"/>
    <property type="project" value="UniProtKB-EC"/>
</dbReference>
<keyword evidence="1" id="KW-0670">Pyruvate</keyword>
<dbReference type="GO" id="GO:0006979">
    <property type="term" value="P:response to oxidative stress"/>
    <property type="evidence" value="ECO:0007669"/>
    <property type="project" value="TreeGrafter"/>
</dbReference>
<name>A0A645JAT4_9ZZZZ</name>
<keyword evidence="1" id="KW-0560">Oxidoreductase</keyword>
<gene>
    <name evidence="1" type="primary">por_58</name>
    <name evidence="1" type="ORF">SDC9_208264</name>
</gene>
<reference evidence="1" key="1">
    <citation type="submission" date="2019-08" db="EMBL/GenBank/DDBJ databases">
        <authorList>
            <person name="Kucharzyk K."/>
            <person name="Murdoch R.W."/>
            <person name="Higgins S."/>
            <person name="Loffler F."/>
        </authorList>
    </citation>
    <scope>NUCLEOTIDE SEQUENCE</scope>
</reference>
<dbReference type="EC" id="1.2.7.1" evidence="1"/>
<dbReference type="Gene3D" id="3.40.50.970">
    <property type="match status" value="1"/>
</dbReference>
<accession>A0A645JAT4</accession>
<dbReference type="PANTHER" id="PTHR32154">
    <property type="entry name" value="PYRUVATE-FLAVODOXIN OXIDOREDUCTASE-RELATED"/>
    <property type="match status" value="1"/>
</dbReference>
<dbReference type="InterPro" id="IPR029061">
    <property type="entry name" value="THDP-binding"/>
</dbReference>
<dbReference type="EMBL" id="VSSQ01135924">
    <property type="protein sequence ID" value="MPN60536.1"/>
    <property type="molecule type" value="Genomic_DNA"/>
</dbReference>